<feature type="transmembrane region" description="Helical" evidence="1">
    <location>
        <begin position="12"/>
        <end position="34"/>
    </location>
</feature>
<keyword evidence="1" id="KW-0472">Membrane</keyword>
<dbReference type="RefSeq" id="WP_209976779.1">
    <property type="nucleotide sequence ID" value="NZ_JAGGLB010000029.1"/>
</dbReference>
<comment type="caution">
    <text evidence="2">The sequence shown here is derived from an EMBL/GenBank/DDBJ whole genome shotgun (WGS) entry which is preliminary data.</text>
</comment>
<keyword evidence="1" id="KW-1133">Transmembrane helix</keyword>
<evidence type="ECO:0000256" key="1">
    <source>
        <dbReference type="SAM" id="Phobius"/>
    </source>
</evidence>
<organism evidence="2 3">
    <name type="scientific">Paenibacillus eucommiae</name>
    <dbReference type="NCBI Taxonomy" id="1355755"/>
    <lineage>
        <taxon>Bacteria</taxon>
        <taxon>Bacillati</taxon>
        <taxon>Bacillota</taxon>
        <taxon>Bacilli</taxon>
        <taxon>Bacillales</taxon>
        <taxon>Paenibacillaceae</taxon>
        <taxon>Paenibacillus</taxon>
    </lineage>
</organism>
<name>A0ABS4J534_9BACL</name>
<keyword evidence="1" id="KW-0812">Transmembrane</keyword>
<evidence type="ECO:0008006" key="4">
    <source>
        <dbReference type="Google" id="ProtNLM"/>
    </source>
</evidence>
<reference evidence="2 3" key="1">
    <citation type="submission" date="2021-03" db="EMBL/GenBank/DDBJ databases">
        <title>Genomic Encyclopedia of Type Strains, Phase IV (KMG-IV): sequencing the most valuable type-strain genomes for metagenomic binning, comparative biology and taxonomic classification.</title>
        <authorList>
            <person name="Goeker M."/>
        </authorList>
    </citation>
    <scope>NUCLEOTIDE SEQUENCE [LARGE SCALE GENOMIC DNA]</scope>
    <source>
        <strain evidence="2 3">DSM 26048</strain>
    </source>
</reference>
<evidence type="ECO:0000313" key="2">
    <source>
        <dbReference type="EMBL" id="MBP1994956.1"/>
    </source>
</evidence>
<protein>
    <recommendedName>
        <fullName evidence="4">DUF4013 domain-containing protein</fullName>
    </recommendedName>
</protein>
<feature type="transmembrane region" description="Helical" evidence="1">
    <location>
        <begin position="123"/>
        <end position="145"/>
    </location>
</feature>
<dbReference type="Proteomes" id="UP001519287">
    <property type="component" value="Unassembled WGS sequence"/>
</dbReference>
<dbReference type="EMBL" id="JAGGLB010000029">
    <property type="protein sequence ID" value="MBP1994956.1"/>
    <property type="molecule type" value="Genomic_DNA"/>
</dbReference>
<feature type="transmembrane region" description="Helical" evidence="1">
    <location>
        <begin position="78"/>
        <end position="102"/>
    </location>
</feature>
<feature type="transmembrane region" description="Helical" evidence="1">
    <location>
        <begin position="232"/>
        <end position="250"/>
    </location>
</feature>
<feature type="transmembrane region" description="Helical" evidence="1">
    <location>
        <begin position="165"/>
        <end position="186"/>
    </location>
</feature>
<evidence type="ECO:0000313" key="3">
    <source>
        <dbReference type="Proteomes" id="UP001519287"/>
    </source>
</evidence>
<sequence length="274" mass="31865">MTRYFRKGFTMALQQPFAVIMMFLYQAVWGMILYKLVQSVLVPLMHRYPDANQPRAAMELFLMEGQFQLLKTDLLHSYVSWLVILLIIRMLFTPLLNAGIYYSLTHDQLHAGYRFFKGIRELALPYLLYYILQLAATMLPVIWLFPKIQSLWSTHGSYPSALTAILPWLIGIACYSYGVRLLFMYIQFARASRVPLLTSLPIFLRYSWLIVFTALLMLLLSGLLAGTMITATYIWAGFAALLIYQLYPLLKIFMQIWNIAAQFQLYAEKENLPH</sequence>
<feature type="transmembrane region" description="Helical" evidence="1">
    <location>
        <begin position="206"/>
        <end position="226"/>
    </location>
</feature>
<keyword evidence="3" id="KW-1185">Reference proteome</keyword>
<gene>
    <name evidence="2" type="ORF">J2Z66_006597</name>
</gene>
<proteinExistence type="predicted"/>
<accession>A0ABS4J534</accession>